<proteinExistence type="predicted"/>
<comment type="caution">
    <text evidence="1">The sequence shown here is derived from an EMBL/GenBank/DDBJ whole genome shotgun (WGS) entry which is preliminary data.</text>
</comment>
<dbReference type="EMBL" id="CAJOBD010019263">
    <property type="protein sequence ID" value="CAF4233616.1"/>
    <property type="molecule type" value="Genomic_DNA"/>
</dbReference>
<organism evidence="1 2">
    <name type="scientific">Rotaria sordida</name>
    <dbReference type="NCBI Taxonomy" id="392033"/>
    <lineage>
        <taxon>Eukaryota</taxon>
        <taxon>Metazoa</taxon>
        <taxon>Spiralia</taxon>
        <taxon>Gnathifera</taxon>
        <taxon>Rotifera</taxon>
        <taxon>Eurotatoria</taxon>
        <taxon>Bdelloidea</taxon>
        <taxon>Philodinida</taxon>
        <taxon>Philodinidae</taxon>
        <taxon>Rotaria</taxon>
    </lineage>
</organism>
<evidence type="ECO:0000313" key="2">
    <source>
        <dbReference type="Proteomes" id="UP000663836"/>
    </source>
</evidence>
<feature type="non-terminal residue" evidence="1">
    <location>
        <position position="17"/>
    </location>
</feature>
<dbReference type="Proteomes" id="UP000663836">
    <property type="component" value="Unassembled WGS sequence"/>
</dbReference>
<protein>
    <submittedName>
        <fullName evidence="1">Uncharacterized protein</fullName>
    </submittedName>
</protein>
<sequence length="17" mass="1884">MIPVGRNVTCLLDLPDK</sequence>
<accession>A0A820DLH3</accession>
<gene>
    <name evidence="1" type="ORF">JBS370_LOCUS37988</name>
</gene>
<reference evidence="1" key="1">
    <citation type="submission" date="2021-02" db="EMBL/GenBank/DDBJ databases">
        <authorList>
            <person name="Nowell W R."/>
        </authorList>
    </citation>
    <scope>NUCLEOTIDE SEQUENCE</scope>
</reference>
<evidence type="ECO:0000313" key="1">
    <source>
        <dbReference type="EMBL" id="CAF4233616.1"/>
    </source>
</evidence>
<dbReference type="AlphaFoldDB" id="A0A820DLH3"/>
<name>A0A820DLH3_9BILA</name>